<dbReference type="AlphaFoldDB" id="A0A841F6U5"/>
<comment type="caution">
    <text evidence="1">The sequence shown here is derived from an EMBL/GenBank/DDBJ whole genome shotgun (WGS) entry which is preliminary data.</text>
</comment>
<dbReference type="EMBL" id="JACHGT010000001">
    <property type="protein sequence ID" value="MBB6032691.1"/>
    <property type="molecule type" value="Genomic_DNA"/>
</dbReference>
<evidence type="ECO:0000313" key="2">
    <source>
        <dbReference type="Proteomes" id="UP000548476"/>
    </source>
</evidence>
<reference evidence="1 2" key="1">
    <citation type="submission" date="2020-08" db="EMBL/GenBank/DDBJ databases">
        <title>Genomic Encyclopedia of Type Strains, Phase IV (KMG-IV): sequencing the most valuable type-strain genomes for metagenomic binning, comparative biology and taxonomic classification.</title>
        <authorList>
            <person name="Goeker M."/>
        </authorList>
    </citation>
    <scope>NUCLEOTIDE SEQUENCE [LARGE SCALE GENOMIC DNA]</scope>
    <source>
        <strain evidence="1 2">YIM 65646</strain>
    </source>
</reference>
<dbReference type="RefSeq" id="WP_184785572.1">
    <property type="nucleotide sequence ID" value="NZ_BONT01000035.1"/>
</dbReference>
<name>A0A841F6U5_9ACTN</name>
<evidence type="ECO:0000313" key="1">
    <source>
        <dbReference type="EMBL" id="MBB6032691.1"/>
    </source>
</evidence>
<keyword evidence="2" id="KW-1185">Reference proteome</keyword>
<gene>
    <name evidence="1" type="ORF">HNR73_000533</name>
</gene>
<sequence length="59" mass="6559">MSPSLGRFADRLLARFIPARTAQAVRCDCECSDKCYPCCPQNVDGVIIRVCHKELSCNP</sequence>
<organism evidence="1 2">
    <name type="scientific">Phytomonospora endophytica</name>
    <dbReference type="NCBI Taxonomy" id="714109"/>
    <lineage>
        <taxon>Bacteria</taxon>
        <taxon>Bacillati</taxon>
        <taxon>Actinomycetota</taxon>
        <taxon>Actinomycetes</taxon>
        <taxon>Micromonosporales</taxon>
        <taxon>Micromonosporaceae</taxon>
        <taxon>Phytomonospora</taxon>
    </lineage>
</organism>
<proteinExistence type="predicted"/>
<dbReference type="Proteomes" id="UP000548476">
    <property type="component" value="Unassembled WGS sequence"/>
</dbReference>
<accession>A0A841F6U5</accession>
<protein>
    <submittedName>
        <fullName evidence="1">Uncharacterized protein</fullName>
    </submittedName>
</protein>